<dbReference type="SUPFAM" id="SSF48452">
    <property type="entry name" value="TPR-like"/>
    <property type="match status" value="1"/>
</dbReference>
<dbReference type="InterPro" id="IPR019734">
    <property type="entry name" value="TPR_rpt"/>
</dbReference>
<evidence type="ECO:0000256" key="1">
    <source>
        <dbReference type="ARBA" id="ARBA00022737"/>
    </source>
</evidence>
<dbReference type="Gene3D" id="1.25.40.10">
    <property type="entry name" value="Tetratricopeptide repeat domain"/>
    <property type="match status" value="2"/>
</dbReference>
<evidence type="ECO:0008006" key="5">
    <source>
        <dbReference type="Google" id="ProtNLM"/>
    </source>
</evidence>
<dbReference type="Pfam" id="PF13432">
    <property type="entry name" value="TPR_16"/>
    <property type="match status" value="1"/>
</dbReference>
<accession>A0A7V8SWK0</accession>
<dbReference type="PANTHER" id="PTHR44858">
    <property type="entry name" value="TETRATRICOPEPTIDE REPEAT PROTEIN 6"/>
    <property type="match status" value="1"/>
</dbReference>
<name>A0A7V8SWK0_9BACT</name>
<comment type="caution">
    <text evidence="3">The sequence shown here is derived from an EMBL/GenBank/DDBJ whole genome shotgun (WGS) entry which is preliminary data.</text>
</comment>
<dbReference type="InterPro" id="IPR011990">
    <property type="entry name" value="TPR-like_helical_dom_sf"/>
</dbReference>
<dbReference type="PANTHER" id="PTHR44858:SF1">
    <property type="entry name" value="UDP-N-ACETYLGLUCOSAMINE--PEPTIDE N-ACETYLGLUCOSAMINYLTRANSFERASE SPINDLY-RELATED"/>
    <property type="match status" value="1"/>
</dbReference>
<proteinExistence type="predicted"/>
<keyword evidence="1" id="KW-0677">Repeat</keyword>
<evidence type="ECO:0000313" key="3">
    <source>
        <dbReference type="EMBL" id="MBA0084961.1"/>
    </source>
</evidence>
<sequence>LIGVEVFDRPSSYDPRVDPIVRVEARRLRSKLKAYYAGDGNNDPVRIEFRTGSYAPQIRMLGDGRAASRPDIHTIAVLPFANLSASAENDYFSDGLTEELIHALTRLRGMRVVAWNSAARLRGVEQDIQEVRRQLQVANVLTGSVRIAGPSLRVRAQLIDIATGVYLWSETFDRPMQDVFAIQEEIARNIVRTLRLQLSSGAEAALLARPHTSVSSYDYYLKGRYHLHRRTPDDLARGLQYFEAAVAVDPDSALAHAGLADAYVLLVDYGLLHPTKGVPKVRAAATRAIELDPTLADAYPSLAVIRAHWDREWQDAEDLYRKAIGLNPGCATAHHWLATDFLAVVGRLDEGELELEIALQLDPLSSIIHEGRASFSIWRRQYDEAVRRYCEIREFDPTFYKAYTGLGRVYALQGKYTDALAMLEKGRALAGDVPNILGAMGEIFALSGDTASACGILAELTARALDSYVPSTCFAR</sequence>
<feature type="non-terminal residue" evidence="3">
    <location>
        <position position="1"/>
    </location>
</feature>
<dbReference type="Gene3D" id="3.40.50.10070">
    <property type="entry name" value="TolB, N-terminal domain"/>
    <property type="match status" value="1"/>
</dbReference>
<organism evidence="3 4">
    <name type="scientific">Candidatus Acidiferrum panamense</name>
    <dbReference type="NCBI Taxonomy" id="2741543"/>
    <lineage>
        <taxon>Bacteria</taxon>
        <taxon>Pseudomonadati</taxon>
        <taxon>Acidobacteriota</taxon>
        <taxon>Terriglobia</taxon>
        <taxon>Candidatus Acidiferrales</taxon>
        <taxon>Candidatus Acidiferrum</taxon>
    </lineage>
</organism>
<evidence type="ECO:0000256" key="2">
    <source>
        <dbReference type="ARBA" id="ARBA00022803"/>
    </source>
</evidence>
<dbReference type="EMBL" id="JACDQQ010000791">
    <property type="protein sequence ID" value="MBA0084961.1"/>
    <property type="molecule type" value="Genomic_DNA"/>
</dbReference>
<reference evidence="3" key="1">
    <citation type="submission" date="2020-06" db="EMBL/GenBank/DDBJ databases">
        <title>Legume-microbial interactions unlock mineral nutrients during tropical forest succession.</title>
        <authorList>
            <person name="Epihov D.Z."/>
        </authorList>
    </citation>
    <scope>NUCLEOTIDE SEQUENCE [LARGE SCALE GENOMIC DNA]</scope>
    <source>
        <strain evidence="3">Pan2503</strain>
    </source>
</reference>
<dbReference type="SMART" id="SM00028">
    <property type="entry name" value="TPR"/>
    <property type="match status" value="4"/>
</dbReference>
<keyword evidence="2" id="KW-0802">TPR repeat</keyword>
<gene>
    <name evidence="3" type="ORF">HRJ53_08195</name>
</gene>
<protein>
    <recommendedName>
        <fullName evidence="5">Tetratricopeptide repeat protein</fullName>
    </recommendedName>
</protein>
<evidence type="ECO:0000313" key="4">
    <source>
        <dbReference type="Proteomes" id="UP000567293"/>
    </source>
</evidence>
<dbReference type="AlphaFoldDB" id="A0A7V8SWK0"/>
<feature type="non-terminal residue" evidence="3">
    <location>
        <position position="476"/>
    </location>
</feature>
<dbReference type="InterPro" id="IPR050498">
    <property type="entry name" value="Ycf3"/>
</dbReference>
<dbReference type="Proteomes" id="UP000567293">
    <property type="component" value="Unassembled WGS sequence"/>
</dbReference>
<keyword evidence="4" id="KW-1185">Reference proteome</keyword>